<comment type="caution">
    <text evidence="1">The sequence shown here is derived from an EMBL/GenBank/DDBJ whole genome shotgun (WGS) entry which is preliminary data.</text>
</comment>
<evidence type="ECO:0000313" key="2">
    <source>
        <dbReference type="Proteomes" id="UP001154322"/>
    </source>
</evidence>
<dbReference type="EMBL" id="CALYLO010000008">
    <property type="protein sequence ID" value="CAH8247844.1"/>
    <property type="molecule type" value="Genomic_DNA"/>
</dbReference>
<keyword evidence="2" id="KW-1185">Reference proteome</keyword>
<sequence length="119" mass="14091">MKIKKEPPAFKLQPLRIPSSWEISYNSFVELDPVILNDDEKEKWINFTENLLQVKHIKYNIFVDVGWYPEGDPSGSYGLELIKNNDWRNPLLSFDTKKKDEIVEKIELLLWQVGEGYYN</sequence>
<dbReference type="RefSeq" id="WP_213431436.1">
    <property type="nucleotide sequence ID" value="NZ_AP031286.1"/>
</dbReference>
<evidence type="ECO:0000313" key="1">
    <source>
        <dbReference type="EMBL" id="CAH8247844.1"/>
    </source>
</evidence>
<reference evidence="1" key="1">
    <citation type="submission" date="2022-06" db="EMBL/GenBank/DDBJ databases">
        <authorList>
            <person name="Dietemann V."/>
            <person name="Ory F."/>
            <person name="Dainat B."/>
            <person name="Oberhansli S."/>
        </authorList>
    </citation>
    <scope>NUCLEOTIDE SEQUENCE</scope>
    <source>
        <strain evidence="1">Ena-SAMPLE-TAB-26-04-2022-14:26:32:270-5432</strain>
    </source>
</reference>
<accession>A0ABM9G9D5</accession>
<dbReference type="Proteomes" id="UP001154322">
    <property type="component" value="Unassembled WGS sequence"/>
</dbReference>
<name>A0ABM9G9D5_9BACL</name>
<gene>
    <name evidence="1" type="ORF">WJ0W_005099</name>
</gene>
<proteinExistence type="predicted"/>
<protein>
    <submittedName>
        <fullName evidence="1">Uncharacterized protein</fullName>
    </submittedName>
</protein>
<organism evidence="1 2">
    <name type="scientific">Paenibacillus melissococcoides</name>
    <dbReference type="NCBI Taxonomy" id="2912268"/>
    <lineage>
        <taxon>Bacteria</taxon>
        <taxon>Bacillati</taxon>
        <taxon>Bacillota</taxon>
        <taxon>Bacilli</taxon>
        <taxon>Bacillales</taxon>
        <taxon>Paenibacillaceae</taxon>
        <taxon>Paenibacillus</taxon>
    </lineage>
</organism>